<dbReference type="Proteomes" id="UP000192911">
    <property type="component" value="Unassembled WGS sequence"/>
</dbReference>
<organism evidence="5 6">
    <name type="scientific">Trinickia caryophylli</name>
    <name type="common">Paraburkholderia caryophylli</name>
    <dbReference type="NCBI Taxonomy" id="28094"/>
    <lineage>
        <taxon>Bacteria</taxon>
        <taxon>Pseudomonadati</taxon>
        <taxon>Pseudomonadota</taxon>
        <taxon>Betaproteobacteria</taxon>
        <taxon>Burkholderiales</taxon>
        <taxon>Burkholderiaceae</taxon>
        <taxon>Trinickia</taxon>
    </lineage>
</organism>
<gene>
    <name evidence="5" type="ORF">SAMN06295900_12358</name>
</gene>
<dbReference type="PROSITE" id="PS00683">
    <property type="entry name" value="RHODANESE_2"/>
    <property type="match status" value="1"/>
</dbReference>
<evidence type="ECO:0000256" key="1">
    <source>
        <dbReference type="ARBA" id="ARBA00022679"/>
    </source>
</evidence>
<dbReference type="AlphaFoldDB" id="A0A1X7H7W1"/>
<feature type="domain" description="Rhodanese" evidence="4">
    <location>
        <begin position="38"/>
        <end position="135"/>
    </location>
</feature>
<feature type="domain" description="Rhodanese" evidence="4">
    <location>
        <begin position="166"/>
        <end position="279"/>
    </location>
</feature>
<keyword evidence="2" id="KW-0677">Repeat</keyword>
<dbReference type="OrthoDB" id="9781034at2"/>
<dbReference type="InterPro" id="IPR001307">
    <property type="entry name" value="Thiosulphate_STrfase_CS"/>
</dbReference>
<dbReference type="PANTHER" id="PTHR11364">
    <property type="entry name" value="THIOSULFATE SULFERTANSFERASE"/>
    <property type="match status" value="1"/>
</dbReference>
<reference evidence="6" key="1">
    <citation type="submission" date="2017-04" db="EMBL/GenBank/DDBJ databases">
        <authorList>
            <person name="Varghese N."/>
            <person name="Submissions S."/>
        </authorList>
    </citation>
    <scope>NUCLEOTIDE SEQUENCE [LARGE SCALE GENOMIC DNA]</scope>
    <source>
        <strain evidence="6">Ballard 720</strain>
    </source>
</reference>
<dbReference type="Pfam" id="PF00581">
    <property type="entry name" value="Rhodanese"/>
    <property type="match status" value="2"/>
</dbReference>
<protein>
    <recommendedName>
        <fullName evidence="3">Sulfurtransferase</fullName>
    </recommendedName>
</protein>
<dbReference type="Gene3D" id="3.40.250.10">
    <property type="entry name" value="Rhodanese-like domain"/>
    <property type="match status" value="2"/>
</dbReference>
<keyword evidence="5" id="KW-0670">Pyruvate</keyword>
<dbReference type="PROSITE" id="PS50206">
    <property type="entry name" value="RHODANESE_3"/>
    <property type="match status" value="2"/>
</dbReference>
<dbReference type="SMART" id="SM00450">
    <property type="entry name" value="RHOD"/>
    <property type="match status" value="2"/>
</dbReference>
<dbReference type="CDD" id="cd01448">
    <property type="entry name" value="TST_Repeat_1"/>
    <property type="match status" value="1"/>
</dbReference>
<accession>A0A1X7H7W1</accession>
<dbReference type="GO" id="GO:0004792">
    <property type="term" value="F:thiosulfate-cyanide sulfurtransferase activity"/>
    <property type="evidence" value="ECO:0007669"/>
    <property type="project" value="InterPro"/>
</dbReference>
<dbReference type="InterPro" id="IPR036873">
    <property type="entry name" value="Rhodanese-like_dom_sf"/>
</dbReference>
<keyword evidence="6" id="KW-1185">Reference proteome</keyword>
<evidence type="ECO:0000313" key="6">
    <source>
        <dbReference type="Proteomes" id="UP000192911"/>
    </source>
</evidence>
<dbReference type="SUPFAM" id="SSF52821">
    <property type="entry name" value="Rhodanese/Cell cycle control phosphatase"/>
    <property type="match status" value="2"/>
</dbReference>
<dbReference type="InterPro" id="IPR001763">
    <property type="entry name" value="Rhodanese-like_dom"/>
</dbReference>
<evidence type="ECO:0000256" key="2">
    <source>
        <dbReference type="ARBA" id="ARBA00022737"/>
    </source>
</evidence>
<evidence type="ECO:0000259" key="4">
    <source>
        <dbReference type="PROSITE" id="PS50206"/>
    </source>
</evidence>
<evidence type="ECO:0000256" key="3">
    <source>
        <dbReference type="RuleBase" id="RU000507"/>
    </source>
</evidence>
<evidence type="ECO:0000313" key="5">
    <source>
        <dbReference type="EMBL" id="SMF81355.1"/>
    </source>
</evidence>
<keyword evidence="1 3" id="KW-0808">Transferase</keyword>
<dbReference type="EMBL" id="FXAH01000023">
    <property type="protein sequence ID" value="SMF81355.1"/>
    <property type="molecule type" value="Genomic_DNA"/>
</dbReference>
<name>A0A1X7H7W1_TRICW</name>
<dbReference type="GeneID" id="95553050"/>
<dbReference type="CDD" id="cd01449">
    <property type="entry name" value="TST_Repeat_2"/>
    <property type="match status" value="1"/>
</dbReference>
<proteinExistence type="predicted"/>
<dbReference type="STRING" id="28094.SAMN06295900_12358"/>
<dbReference type="PANTHER" id="PTHR11364:SF27">
    <property type="entry name" value="SULFURTRANSFERASE"/>
    <property type="match status" value="1"/>
</dbReference>
<dbReference type="RefSeq" id="WP_085230683.1">
    <property type="nucleotide sequence ID" value="NZ_BSQD01000020.1"/>
</dbReference>
<dbReference type="InterPro" id="IPR045078">
    <property type="entry name" value="TST/MPST-like"/>
</dbReference>
<sequence length="285" mass="31042">MPASNVLIDADTLASQLSAMRVIDCSHDLERTEAGVNAYRAGHIDGGVHAHLDRDLSGRKTGLNGRHPLPSVVDFTRWLGSVGIDPATPVVAYDRSGGAYAARLWWLLRWIGHRDVRVLDGGWQAWTEADRPFIKGMTQVSPVQYGEARGSDERHVDAAFVTRNLTTRETLIVDGRGAPRFRGETEPIDPRAGHIPGAVNRPFTDNLAESGRFKSSAELAREWVNVLNGRDSTQVVAQCGSGVTACHNLLAMEIAGMPSARLYPGSWSEWCSDPLRPIETGPALT</sequence>